<gene>
    <name evidence="3" type="ORF">A3C16_00985</name>
</gene>
<dbReference type="Proteomes" id="UP000177811">
    <property type="component" value="Unassembled WGS sequence"/>
</dbReference>
<dbReference type="InterPro" id="IPR052916">
    <property type="entry name" value="Type-I_RE_MTase_Subunit"/>
</dbReference>
<feature type="domain" description="DNA methylase adenine-specific" evidence="1">
    <location>
        <begin position="303"/>
        <end position="593"/>
    </location>
</feature>
<dbReference type="EMBL" id="MHQL01000004">
    <property type="protein sequence ID" value="OHA03953.1"/>
    <property type="molecule type" value="Genomic_DNA"/>
</dbReference>
<proteinExistence type="predicted"/>
<organism evidence="3 4">
    <name type="scientific">Candidatus Sungbacteria bacterium RIFCSPHIGHO2_02_FULL_51_29</name>
    <dbReference type="NCBI Taxonomy" id="1802273"/>
    <lineage>
        <taxon>Bacteria</taxon>
        <taxon>Candidatus Sungiibacteriota</taxon>
    </lineage>
</organism>
<protein>
    <submittedName>
        <fullName evidence="3">Uncharacterized protein</fullName>
    </submittedName>
</protein>
<dbReference type="GO" id="GO:0008170">
    <property type="term" value="F:N-methyltransferase activity"/>
    <property type="evidence" value="ECO:0007669"/>
    <property type="project" value="InterPro"/>
</dbReference>
<dbReference type="InterPro" id="IPR029063">
    <property type="entry name" value="SAM-dependent_MTases_sf"/>
</dbReference>
<dbReference type="PRINTS" id="PR00507">
    <property type="entry name" value="N12N6MTFRASE"/>
</dbReference>
<dbReference type="InterPro" id="IPR029464">
    <property type="entry name" value="HSDR_N"/>
</dbReference>
<evidence type="ECO:0000259" key="2">
    <source>
        <dbReference type="Pfam" id="PF13588"/>
    </source>
</evidence>
<dbReference type="PANTHER" id="PTHR42998">
    <property type="entry name" value="TYPE I RESTRICTION ENZYME HINDVIIP M PROTEIN-RELATED"/>
    <property type="match status" value="1"/>
</dbReference>
<evidence type="ECO:0000259" key="1">
    <source>
        <dbReference type="Pfam" id="PF02384"/>
    </source>
</evidence>
<dbReference type="GO" id="GO:0003677">
    <property type="term" value="F:DNA binding"/>
    <property type="evidence" value="ECO:0007669"/>
    <property type="project" value="InterPro"/>
</dbReference>
<name>A0A1G2KWZ3_9BACT</name>
<dbReference type="InterPro" id="IPR003356">
    <property type="entry name" value="DNA_methylase_A-5"/>
</dbReference>
<evidence type="ECO:0000313" key="4">
    <source>
        <dbReference type="Proteomes" id="UP000177811"/>
    </source>
</evidence>
<dbReference type="SUPFAM" id="SSF53335">
    <property type="entry name" value="S-adenosyl-L-methionine-dependent methyltransferases"/>
    <property type="match status" value="1"/>
</dbReference>
<dbReference type="PANTHER" id="PTHR42998:SF1">
    <property type="entry name" value="TYPE I RESTRICTION ENZYME HINDI METHYLASE SUBUNIT"/>
    <property type="match status" value="1"/>
</dbReference>
<dbReference type="Pfam" id="PF13588">
    <property type="entry name" value="HSDR_N_2"/>
    <property type="match status" value="1"/>
</dbReference>
<feature type="domain" description="Type I restriction enzyme R protein N-terminal" evidence="2">
    <location>
        <begin position="62"/>
        <end position="169"/>
    </location>
</feature>
<sequence length="641" mass="73697">MSTTQTILNKIFKNPEQELLMFDDLGKLDIYEKDEGKFYIKAISKSEEEKLVYNTKTGKSAPEEIVRQLYLVKLTKHYKYPKNLIELEKQVNFGREQKRADIVVYRPDSITPKVIIEVKAPSQENDVQQLKSYLNAEGAPVGVAINGKSLLILYRPYPKEFDDTLDDIPASDEEIEDVLAKRKTLKDLHEEDLKEIIKTLEELVLANSGADSFDEIFKLIYAKLYDEKEARTRPNQELHFRKSPTGKPEETKRIIEELFEEAKQEWSDVFERADKIKLSPEHLSVCVGELQDVRLFGSNLRIIDEAFEYLLPDVAKGKKGQYFTPRVVIDMCVQMLNPQKKEYVVDTACGSAGFLVHTMQYVWKGLGTDEARKEYAGRYLFGIDFDEKSTKISRAIMLIAGDGKSHIYKTSSLDTREWPASFKDELKKLKLVREFDDHEANRENQQSFQHLDFDLLLANPPFAGEIKEKHLLAQYVLGKNAKGKIPKKVERHLLFIERNLDFVKPSGRLAVVLPQGIFNNTTADYIRKYIMTKARILAVVGLHGSSFKPHTGTKTSVIFLQKWAKDDLDKNGNLKIKDYPIFFATQKQSFKDNSGDYIFEKDKDGQLVKDESGNPKYLSDLDEIANAFVAWGKEQRLNFLK</sequence>
<dbReference type="Gene3D" id="3.40.50.150">
    <property type="entry name" value="Vaccinia Virus protein VP39"/>
    <property type="match status" value="1"/>
</dbReference>
<dbReference type="Pfam" id="PF02384">
    <property type="entry name" value="N6_Mtase"/>
    <property type="match status" value="1"/>
</dbReference>
<reference evidence="3 4" key="1">
    <citation type="journal article" date="2016" name="Nat. Commun.">
        <title>Thousands of microbial genomes shed light on interconnected biogeochemical processes in an aquifer system.</title>
        <authorList>
            <person name="Anantharaman K."/>
            <person name="Brown C.T."/>
            <person name="Hug L.A."/>
            <person name="Sharon I."/>
            <person name="Castelle C.J."/>
            <person name="Probst A.J."/>
            <person name="Thomas B.C."/>
            <person name="Singh A."/>
            <person name="Wilkins M.J."/>
            <person name="Karaoz U."/>
            <person name="Brodie E.L."/>
            <person name="Williams K.H."/>
            <person name="Hubbard S.S."/>
            <person name="Banfield J.F."/>
        </authorList>
    </citation>
    <scope>NUCLEOTIDE SEQUENCE [LARGE SCALE GENOMIC DNA]</scope>
</reference>
<comment type="caution">
    <text evidence="3">The sequence shown here is derived from an EMBL/GenBank/DDBJ whole genome shotgun (WGS) entry which is preliminary data.</text>
</comment>
<accession>A0A1G2KWZ3</accession>
<dbReference type="AlphaFoldDB" id="A0A1G2KWZ3"/>
<evidence type="ECO:0000313" key="3">
    <source>
        <dbReference type="EMBL" id="OHA03953.1"/>
    </source>
</evidence>